<dbReference type="EMBL" id="ML736287">
    <property type="protein sequence ID" value="KAE8374349.1"/>
    <property type="molecule type" value="Genomic_DNA"/>
</dbReference>
<dbReference type="AlphaFoldDB" id="A0A5N7AZ77"/>
<proteinExistence type="predicted"/>
<evidence type="ECO:0000313" key="1">
    <source>
        <dbReference type="EMBL" id="KAE8374349.1"/>
    </source>
</evidence>
<reference evidence="1 2" key="1">
    <citation type="submission" date="2019-04" db="EMBL/GenBank/DDBJ databases">
        <title>Friends and foes A comparative genomics studyof 23 Aspergillus species from section Flavi.</title>
        <authorList>
            <consortium name="DOE Joint Genome Institute"/>
            <person name="Kjaerbolling I."/>
            <person name="Vesth T."/>
            <person name="Frisvad J.C."/>
            <person name="Nybo J.L."/>
            <person name="Theobald S."/>
            <person name="Kildgaard S."/>
            <person name="Isbrandt T."/>
            <person name="Kuo A."/>
            <person name="Sato A."/>
            <person name="Lyhne E.K."/>
            <person name="Kogle M.E."/>
            <person name="Wiebenga A."/>
            <person name="Kun R.S."/>
            <person name="Lubbers R.J."/>
            <person name="Makela M.R."/>
            <person name="Barry K."/>
            <person name="Chovatia M."/>
            <person name="Clum A."/>
            <person name="Daum C."/>
            <person name="Haridas S."/>
            <person name="He G."/>
            <person name="LaButti K."/>
            <person name="Lipzen A."/>
            <person name="Mondo S."/>
            <person name="Riley R."/>
            <person name="Salamov A."/>
            <person name="Simmons B.A."/>
            <person name="Magnuson J.K."/>
            <person name="Henrissat B."/>
            <person name="Mortensen U.H."/>
            <person name="Larsen T.O."/>
            <person name="Devries R.P."/>
            <person name="Grigoriev I.V."/>
            <person name="Machida M."/>
            <person name="Baker S.E."/>
            <person name="Andersen M.R."/>
        </authorList>
    </citation>
    <scope>NUCLEOTIDE SEQUENCE [LARGE SCALE GENOMIC DNA]</scope>
    <source>
        <strain evidence="1 2">IBT 29228</strain>
    </source>
</reference>
<organism evidence="1 2">
    <name type="scientific">Aspergillus bertholletiae</name>
    <dbReference type="NCBI Taxonomy" id="1226010"/>
    <lineage>
        <taxon>Eukaryota</taxon>
        <taxon>Fungi</taxon>
        <taxon>Dikarya</taxon>
        <taxon>Ascomycota</taxon>
        <taxon>Pezizomycotina</taxon>
        <taxon>Eurotiomycetes</taxon>
        <taxon>Eurotiomycetidae</taxon>
        <taxon>Eurotiales</taxon>
        <taxon>Aspergillaceae</taxon>
        <taxon>Aspergillus</taxon>
        <taxon>Aspergillus subgen. Circumdati</taxon>
    </lineage>
</organism>
<name>A0A5N7AZ77_9EURO</name>
<evidence type="ECO:0000313" key="2">
    <source>
        <dbReference type="Proteomes" id="UP000326198"/>
    </source>
</evidence>
<protein>
    <submittedName>
        <fullName evidence="1">Uncharacterized protein</fullName>
    </submittedName>
</protein>
<dbReference type="Proteomes" id="UP000326198">
    <property type="component" value="Unassembled WGS sequence"/>
</dbReference>
<accession>A0A5N7AZ77</accession>
<dbReference type="OrthoDB" id="4726568at2759"/>
<keyword evidence="2" id="KW-1185">Reference proteome</keyword>
<gene>
    <name evidence="1" type="ORF">BDV26DRAFT_296053</name>
</gene>
<sequence length="131" mass="14338">MVYLAAAHYSGSVPEGLPPKRPADASQYYSELWETMLSSHGRASLAHTFQISKFHPESSLKHGIIASHYDNGDVILHLPLAGRTFDADVTEGANLNKRFDKPGFRISFTTREKSKLTEAHQKSIALAGAAT</sequence>